<evidence type="ECO:0000313" key="5">
    <source>
        <dbReference type="Proteomes" id="UP000429644"/>
    </source>
</evidence>
<dbReference type="AlphaFoldDB" id="A0A7J9UT08"/>
<dbReference type="Pfam" id="PF13439">
    <property type="entry name" value="Glyco_transf_4"/>
    <property type="match status" value="1"/>
</dbReference>
<dbReference type="Proteomes" id="UP000429644">
    <property type="component" value="Unassembled WGS sequence"/>
</dbReference>
<proteinExistence type="predicted"/>
<sequence>MRVVAVTTWFPTTRAPSSGTFVAKDVAAVAAAGHDVAVVHLVPPHQDDGTRALEHEGLRVCRVPMATNRPDAIAAAGRALRPLLAGADVVHTMAFSTLLPFAWRRPAGPWVHTEHWSGLTNPATLPPAWRLALPMLSRLQARPDVTTAVCDFLCRTIRRSRNGPLEIVPCLVPPLHPVPPRRHRDGVLRLVGVGGLVERKDPVVAVRTLAELRRRGTEAALTWVGEGPLRTEVLGEADRLGVADHLTLTGNLATAGVSAALAAADLFFLPTRADNFCVSAAEALVHGRPVVVGATGGQGEYIDRAVGELVERQDPALYADAIQRVDIATQDLAAETIAATIGDRFSAAQVAAGYERAYAEALAVRGRRVGDHG</sequence>
<organism evidence="4 5">
    <name type="scientific">Georgenia ruanii</name>
    <dbReference type="NCBI Taxonomy" id="348442"/>
    <lineage>
        <taxon>Bacteria</taxon>
        <taxon>Bacillati</taxon>
        <taxon>Actinomycetota</taxon>
        <taxon>Actinomycetes</taxon>
        <taxon>Micrococcales</taxon>
        <taxon>Bogoriellaceae</taxon>
        <taxon>Georgenia</taxon>
    </lineage>
</organism>
<dbReference type="OrthoDB" id="3171021at2"/>
<evidence type="ECO:0000256" key="1">
    <source>
        <dbReference type="ARBA" id="ARBA00022676"/>
    </source>
</evidence>
<dbReference type="EMBL" id="WHPD01000677">
    <property type="protein sequence ID" value="MPV87642.1"/>
    <property type="molecule type" value="Genomic_DNA"/>
</dbReference>
<dbReference type="SUPFAM" id="SSF53756">
    <property type="entry name" value="UDP-Glycosyltransferase/glycogen phosphorylase"/>
    <property type="match status" value="1"/>
</dbReference>
<dbReference type="PANTHER" id="PTHR12526:SF636">
    <property type="entry name" value="BLL3647 PROTEIN"/>
    <property type="match status" value="1"/>
</dbReference>
<evidence type="ECO:0000259" key="3">
    <source>
        <dbReference type="Pfam" id="PF13439"/>
    </source>
</evidence>
<keyword evidence="5" id="KW-1185">Reference proteome</keyword>
<evidence type="ECO:0000313" key="4">
    <source>
        <dbReference type="EMBL" id="MPV87642.1"/>
    </source>
</evidence>
<dbReference type="Pfam" id="PF13692">
    <property type="entry name" value="Glyco_trans_1_4"/>
    <property type="match status" value="1"/>
</dbReference>
<reference evidence="4 5" key="1">
    <citation type="submission" date="2019-10" db="EMBL/GenBank/DDBJ databases">
        <title>Georgenia wutianyii sp. nov. and Georgenia yuyongxinii sp. nov. isolated from plateau pika (Ochotona curzoniae) in the Qinghai-Tibet plateau of China.</title>
        <authorList>
            <person name="Tian Z."/>
        </authorList>
    </citation>
    <scope>NUCLEOTIDE SEQUENCE [LARGE SCALE GENOMIC DNA]</scope>
    <source>
        <strain evidence="4 5">JCM 15130</strain>
    </source>
</reference>
<name>A0A7J9UT08_9MICO</name>
<keyword evidence="2 4" id="KW-0808">Transferase</keyword>
<dbReference type="Gene3D" id="3.40.50.2000">
    <property type="entry name" value="Glycogen Phosphorylase B"/>
    <property type="match status" value="2"/>
</dbReference>
<protein>
    <submittedName>
        <fullName evidence="4">Glycosyltransferase</fullName>
    </submittedName>
</protein>
<dbReference type="InterPro" id="IPR028098">
    <property type="entry name" value="Glyco_trans_4-like_N"/>
</dbReference>
<dbReference type="CDD" id="cd03801">
    <property type="entry name" value="GT4_PimA-like"/>
    <property type="match status" value="1"/>
</dbReference>
<feature type="domain" description="Glycosyltransferase subfamily 4-like N-terminal" evidence="3">
    <location>
        <begin position="27"/>
        <end position="172"/>
    </location>
</feature>
<dbReference type="RefSeq" id="WP_152230243.1">
    <property type="nucleotide sequence ID" value="NZ_BAAAOT010000004.1"/>
</dbReference>
<gene>
    <name evidence="4" type="ORF">GB882_03100</name>
</gene>
<comment type="caution">
    <text evidence="4">The sequence shown here is derived from an EMBL/GenBank/DDBJ whole genome shotgun (WGS) entry which is preliminary data.</text>
</comment>
<evidence type="ECO:0000256" key="2">
    <source>
        <dbReference type="ARBA" id="ARBA00022679"/>
    </source>
</evidence>
<accession>A0A7J9UT08</accession>
<dbReference type="GO" id="GO:0016757">
    <property type="term" value="F:glycosyltransferase activity"/>
    <property type="evidence" value="ECO:0007669"/>
    <property type="project" value="UniProtKB-KW"/>
</dbReference>
<keyword evidence="1" id="KW-0328">Glycosyltransferase</keyword>
<dbReference type="PANTHER" id="PTHR12526">
    <property type="entry name" value="GLYCOSYLTRANSFERASE"/>
    <property type="match status" value="1"/>
</dbReference>